<feature type="domain" description="DUF4440" evidence="1">
    <location>
        <begin position="92"/>
        <end position="193"/>
    </location>
</feature>
<dbReference type="PANTHER" id="PTHR31664">
    <property type="entry name" value="PROTEIN CBG16427"/>
    <property type="match status" value="1"/>
</dbReference>
<dbReference type="PANTHER" id="PTHR31664:SF8">
    <property type="entry name" value="DUF4440 DOMAIN-CONTAINING PROTEIN"/>
    <property type="match status" value="1"/>
</dbReference>
<evidence type="ECO:0000313" key="2">
    <source>
        <dbReference type="Proteomes" id="UP000036681"/>
    </source>
</evidence>
<sequence>MKDALESDPVVYVISTESREPQFSASTLDRLACTRINSIATTNAASIYLRKNADSCQQQSRALLSRAEHFGGSSIESSRIHMSALFQEIKGRQAEFIKAFNSGNVSAAASTYDVDAYFMPNGRDPVKGRAGIEAYFKQDMAEGVKSVQVITEEVNGSGDWAFERGSYHLDGTRGTESGAYLLVWKKIGGQWLIHNDCFNVIKPAPH</sequence>
<proteinExistence type="predicted"/>
<dbReference type="InterPro" id="IPR027843">
    <property type="entry name" value="DUF4440"/>
</dbReference>
<name>A0A0M3HRL4_ASCLU</name>
<protein>
    <submittedName>
        <fullName evidence="3">DUF4440 domain-containing protein</fullName>
    </submittedName>
</protein>
<keyword evidence="2" id="KW-1185">Reference proteome</keyword>
<accession>A0A0M3HRL4</accession>
<evidence type="ECO:0000313" key="3">
    <source>
        <dbReference type="WBParaSite" id="ALUE_0000496501-mRNA-1"/>
    </source>
</evidence>
<organism evidence="2 3">
    <name type="scientific">Ascaris lumbricoides</name>
    <name type="common">Giant roundworm</name>
    <dbReference type="NCBI Taxonomy" id="6252"/>
    <lineage>
        <taxon>Eukaryota</taxon>
        <taxon>Metazoa</taxon>
        <taxon>Ecdysozoa</taxon>
        <taxon>Nematoda</taxon>
        <taxon>Chromadorea</taxon>
        <taxon>Rhabditida</taxon>
        <taxon>Spirurina</taxon>
        <taxon>Ascaridomorpha</taxon>
        <taxon>Ascaridoidea</taxon>
        <taxon>Ascarididae</taxon>
        <taxon>Ascaris</taxon>
    </lineage>
</organism>
<dbReference type="Gene3D" id="3.10.450.50">
    <property type="match status" value="1"/>
</dbReference>
<dbReference type="Pfam" id="PF14534">
    <property type="entry name" value="DUF4440"/>
    <property type="match status" value="1"/>
</dbReference>
<evidence type="ECO:0000259" key="1">
    <source>
        <dbReference type="Pfam" id="PF14534"/>
    </source>
</evidence>
<dbReference type="SUPFAM" id="SSF54427">
    <property type="entry name" value="NTF2-like"/>
    <property type="match status" value="1"/>
</dbReference>
<dbReference type="InterPro" id="IPR032710">
    <property type="entry name" value="NTF2-like_dom_sf"/>
</dbReference>
<dbReference type="WBParaSite" id="ALUE_0000496501-mRNA-1">
    <property type="protein sequence ID" value="ALUE_0000496501-mRNA-1"/>
    <property type="gene ID" value="ALUE_0000496501"/>
</dbReference>
<reference evidence="3" key="1">
    <citation type="submission" date="2016-05" db="UniProtKB">
        <authorList>
            <consortium name="WormBaseParasite"/>
        </authorList>
    </citation>
    <scope>IDENTIFICATION</scope>
</reference>
<dbReference type="Proteomes" id="UP000036681">
    <property type="component" value="Unplaced"/>
</dbReference>
<dbReference type="AlphaFoldDB" id="A0A0M3HRL4"/>